<reference evidence="8 9" key="1">
    <citation type="submission" date="2022-12" db="EMBL/GenBank/DDBJ databases">
        <title>Genomic features and morphological characterization of a novel Knufia sp. strain isolated from spacecraft assembly facility.</title>
        <authorList>
            <person name="Teixeira M."/>
            <person name="Chander A.M."/>
            <person name="Stajich J.E."/>
            <person name="Venkateswaran K."/>
        </authorList>
    </citation>
    <scope>NUCLEOTIDE SEQUENCE [LARGE SCALE GENOMIC DNA]</scope>
    <source>
        <strain evidence="8 9">FJI-L2-BK-P2</strain>
    </source>
</reference>
<comment type="caution">
    <text evidence="8">The sequence shown here is derived from an EMBL/GenBank/DDBJ whole genome shotgun (WGS) entry which is preliminary data.</text>
</comment>
<dbReference type="GO" id="GO:0016020">
    <property type="term" value="C:membrane"/>
    <property type="evidence" value="ECO:0007669"/>
    <property type="project" value="UniProtKB-SubCell"/>
</dbReference>
<gene>
    <name evidence="8" type="ORF">OHC33_004312</name>
</gene>
<feature type="transmembrane region" description="Helical" evidence="6">
    <location>
        <begin position="62"/>
        <end position="81"/>
    </location>
</feature>
<dbReference type="PANTHER" id="PTHR10556:SF43">
    <property type="entry name" value="STEROID 5-ALPHA-REDUCTASE DET2"/>
    <property type="match status" value="1"/>
</dbReference>
<protein>
    <recommendedName>
        <fullName evidence="7">3-oxo-5-alpha-steroid 4-dehydrogenase C-terminal domain-containing protein</fullName>
    </recommendedName>
</protein>
<dbReference type="Proteomes" id="UP001316803">
    <property type="component" value="Unassembled WGS sequence"/>
</dbReference>
<dbReference type="GO" id="GO:0016627">
    <property type="term" value="F:oxidoreductase activity, acting on the CH-CH group of donors"/>
    <property type="evidence" value="ECO:0007669"/>
    <property type="project" value="InterPro"/>
</dbReference>
<comment type="similarity">
    <text evidence="2">Belongs to the steroid 5-alpha reductase family.</text>
</comment>
<feature type="domain" description="3-oxo-5-alpha-steroid 4-dehydrogenase C-terminal" evidence="7">
    <location>
        <begin position="147"/>
        <end position="324"/>
    </location>
</feature>
<keyword evidence="5 6" id="KW-0472">Membrane</keyword>
<proteinExistence type="inferred from homology"/>
<dbReference type="PROSITE" id="PS50244">
    <property type="entry name" value="S5A_REDUCTASE"/>
    <property type="match status" value="1"/>
</dbReference>
<evidence type="ECO:0000256" key="2">
    <source>
        <dbReference type="ARBA" id="ARBA00007742"/>
    </source>
</evidence>
<keyword evidence="9" id="KW-1185">Reference proteome</keyword>
<dbReference type="Pfam" id="PF02544">
    <property type="entry name" value="Steroid_dh"/>
    <property type="match status" value="1"/>
</dbReference>
<dbReference type="GO" id="GO:0006629">
    <property type="term" value="P:lipid metabolic process"/>
    <property type="evidence" value="ECO:0007669"/>
    <property type="project" value="InterPro"/>
</dbReference>
<evidence type="ECO:0000256" key="4">
    <source>
        <dbReference type="ARBA" id="ARBA00022989"/>
    </source>
</evidence>
<evidence type="ECO:0000313" key="8">
    <source>
        <dbReference type="EMBL" id="KAK5954590.1"/>
    </source>
</evidence>
<dbReference type="PANTHER" id="PTHR10556">
    <property type="entry name" value="3-OXO-5-ALPHA-STEROID 4-DEHYDROGENASE"/>
    <property type="match status" value="1"/>
</dbReference>
<feature type="transmembrane region" description="Helical" evidence="6">
    <location>
        <begin position="141"/>
        <end position="164"/>
    </location>
</feature>
<organism evidence="8 9">
    <name type="scientific">Knufia fluminis</name>
    <dbReference type="NCBI Taxonomy" id="191047"/>
    <lineage>
        <taxon>Eukaryota</taxon>
        <taxon>Fungi</taxon>
        <taxon>Dikarya</taxon>
        <taxon>Ascomycota</taxon>
        <taxon>Pezizomycotina</taxon>
        <taxon>Eurotiomycetes</taxon>
        <taxon>Chaetothyriomycetidae</taxon>
        <taxon>Chaetothyriales</taxon>
        <taxon>Trichomeriaceae</taxon>
        <taxon>Knufia</taxon>
    </lineage>
</organism>
<dbReference type="InterPro" id="IPR001104">
    <property type="entry name" value="3-oxo-5_a-steroid_4-DH_C"/>
</dbReference>
<dbReference type="InterPro" id="IPR039357">
    <property type="entry name" value="SRD5A/TECR"/>
</dbReference>
<accession>A0AAN8I9N9</accession>
<keyword evidence="4 6" id="KW-1133">Transmembrane helix</keyword>
<dbReference type="AlphaFoldDB" id="A0AAN8I9N9"/>
<evidence type="ECO:0000313" key="9">
    <source>
        <dbReference type="Proteomes" id="UP001316803"/>
    </source>
</evidence>
<evidence type="ECO:0000256" key="6">
    <source>
        <dbReference type="SAM" id="Phobius"/>
    </source>
</evidence>
<feature type="transmembrane region" description="Helical" evidence="6">
    <location>
        <begin position="185"/>
        <end position="207"/>
    </location>
</feature>
<keyword evidence="3 6" id="KW-0812">Transmembrane</keyword>
<evidence type="ECO:0000256" key="3">
    <source>
        <dbReference type="ARBA" id="ARBA00022692"/>
    </source>
</evidence>
<comment type="subcellular location">
    <subcellularLocation>
        <location evidence="1">Membrane</location>
        <topology evidence="1">Multi-pass membrane protein</topology>
    </subcellularLocation>
</comment>
<evidence type="ECO:0000259" key="7">
    <source>
        <dbReference type="Pfam" id="PF02544"/>
    </source>
</evidence>
<dbReference type="EMBL" id="JAKLMC020000008">
    <property type="protein sequence ID" value="KAK5954590.1"/>
    <property type="molecule type" value="Genomic_DNA"/>
</dbReference>
<sequence>MSSYLAALPPLKEFFPPTPKALTLIQTFFKCFPLVSIVQWFAPSTPMGRTSPARAYLNLPGRYAWSLAEAVGPLNLIYILYSLPAKFHPLSSTTTTISPSTGLFGTGLPITHEIMGLLYVLHYINRAGITPLFVAPSMSPIWAPVALAMAVFQFCNSSSIGGWVCYDAQKRAVNLSSNKAVDAALISPLSILGIILFIGGLAGNISAEWHLFDLRRGAAKRRAKSEGKATVTYDKVYTIPEPKGLFKYVMYPHYSLEWVEWAGYWILGGAWGLGWSWSVSAALMFLVNEVTTMTPRAVDGVKWYERKFGQRAVAGRKGAIPGVL</sequence>
<feature type="transmembrane region" description="Helical" evidence="6">
    <location>
        <begin position="21"/>
        <end position="42"/>
    </location>
</feature>
<feature type="transmembrane region" description="Helical" evidence="6">
    <location>
        <begin position="262"/>
        <end position="287"/>
    </location>
</feature>
<evidence type="ECO:0000256" key="5">
    <source>
        <dbReference type="ARBA" id="ARBA00023136"/>
    </source>
</evidence>
<name>A0AAN8I9N9_9EURO</name>
<evidence type="ECO:0000256" key="1">
    <source>
        <dbReference type="ARBA" id="ARBA00004141"/>
    </source>
</evidence>